<evidence type="ECO:0000256" key="1">
    <source>
        <dbReference type="SAM" id="MobiDB-lite"/>
    </source>
</evidence>
<evidence type="ECO:0000256" key="2">
    <source>
        <dbReference type="SAM" id="SignalP"/>
    </source>
</evidence>
<dbReference type="Pfam" id="PF01494">
    <property type="entry name" value="FAD_binding_3"/>
    <property type="match status" value="1"/>
</dbReference>
<gene>
    <name evidence="4" type="ORF">L0C25_20215</name>
</gene>
<keyword evidence="5" id="KW-1185">Reference proteome</keyword>
<accession>A0AA46YJQ2</accession>
<dbReference type="RefSeq" id="WP_271633590.1">
    <property type="nucleotide sequence ID" value="NZ_CP094970.1"/>
</dbReference>
<dbReference type="SUPFAM" id="SSF51905">
    <property type="entry name" value="FAD/NAD(P)-binding domain"/>
    <property type="match status" value="1"/>
</dbReference>
<evidence type="ECO:0000313" key="4">
    <source>
        <dbReference type="EMBL" id="UYM04830.1"/>
    </source>
</evidence>
<feature type="signal peptide" evidence="2">
    <location>
        <begin position="1"/>
        <end position="24"/>
    </location>
</feature>
<protein>
    <submittedName>
        <fullName evidence="4">FAD-dependent monooxygenase</fullName>
    </submittedName>
</protein>
<evidence type="ECO:0000313" key="5">
    <source>
        <dbReference type="Proteomes" id="UP001164390"/>
    </source>
</evidence>
<evidence type="ECO:0000259" key="3">
    <source>
        <dbReference type="Pfam" id="PF01494"/>
    </source>
</evidence>
<dbReference type="InterPro" id="IPR036188">
    <property type="entry name" value="FAD/NAD-bd_sf"/>
</dbReference>
<feature type="compositionally biased region" description="Basic and acidic residues" evidence="1">
    <location>
        <begin position="508"/>
        <end position="522"/>
    </location>
</feature>
<feature type="region of interest" description="Disordered" evidence="1">
    <location>
        <begin position="488"/>
        <end position="522"/>
    </location>
</feature>
<feature type="chain" id="PRO_5041322521" evidence="2">
    <location>
        <begin position="25"/>
        <end position="522"/>
    </location>
</feature>
<reference evidence="4" key="1">
    <citation type="submission" date="2022-01" db="EMBL/GenBank/DDBJ databases">
        <title>Nocardioidaceae gen. sp. A5X3R13.</title>
        <authorList>
            <person name="Lopez Marin M.A."/>
            <person name="Uhlik O."/>
        </authorList>
    </citation>
    <scope>NUCLEOTIDE SEQUENCE</scope>
    <source>
        <strain evidence="4">A5X3R13</strain>
    </source>
</reference>
<dbReference type="GO" id="GO:0071949">
    <property type="term" value="F:FAD binding"/>
    <property type="evidence" value="ECO:0007669"/>
    <property type="project" value="InterPro"/>
</dbReference>
<dbReference type="EMBL" id="CP094970">
    <property type="protein sequence ID" value="UYM04830.1"/>
    <property type="molecule type" value="Genomic_DNA"/>
</dbReference>
<dbReference type="PANTHER" id="PTHR43422:SF3">
    <property type="entry name" value="THIAMINE THIAZOLE SYNTHASE"/>
    <property type="match status" value="1"/>
</dbReference>
<organism evidence="4 5">
    <name type="scientific">Solicola gregarius</name>
    <dbReference type="NCBI Taxonomy" id="2908642"/>
    <lineage>
        <taxon>Bacteria</taxon>
        <taxon>Bacillati</taxon>
        <taxon>Actinomycetota</taxon>
        <taxon>Actinomycetes</taxon>
        <taxon>Propionibacteriales</taxon>
        <taxon>Nocardioidaceae</taxon>
        <taxon>Solicola</taxon>
    </lineage>
</organism>
<feature type="domain" description="FAD-binding" evidence="3">
    <location>
        <begin position="58"/>
        <end position="390"/>
    </location>
</feature>
<dbReference type="Gene3D" id="3.50.50.60">
    <property type="entry name" value="FAD/NAD(P)-binding domain"/>
    <property type="match status" value="1"/>
</dbReference>
<dbReference type="InterPro" id="IPR002938">
    <property type="entry name" value="FAD-bd"/>
</dbReference>
<dbReference type="KEGG" id="sgrg:L0C25_20215"/>
<name>A0AA46YJQ2_9ACTN</name>
<dbReference type="AlphaFoldDB" id="A0AA46YJQ2"/>
<dbReference type="PANTHER" id="PTHR43422">
    <property type="entry name" value="THIAMINE THIAZOLE SYNTHASE"/>
    <property type="match status" value="1"/>
</dbReference>
<proteinExistence type="predicted"/>
<dbReference type="Gene3D" id="3.30.9.100">
    <property type="match status" value="1"/>
</dbReference>
<sequence length="522" mass="56371">MQTYRCQHCGQVLAAFVSFAPGLALPFSNQAAQTQVQARREQHAERCPAAGKRGRRTAVVIGASMAGLLTARVLSETYDHVRIIDRDRLPDEIRPRGGVPQGAHTHGLLARGREVLDELFPGLVEDLVSAGALAGDLQADVRWNIGGGDLKRGTSGLEGIMLGRPMLEHHVRERVAALPNVTIAQGLRATGLTCRGGRVRGVMVANGSAERPVAAELVVDASGRTSRLPDWLGELGYEEPEVERVQVDVSYTTRTFARTPTDLGGQNGLIVAATPEAPVGAAMLRQENERWIVSIGAYHGDVAPRELPAFAERAAEVDDGLGATVRSATPLDDGAYFRFPASVRHRYDAMRAFPDGLLVTGDAVCSFNPVFGQGMTVAALEALALRDCLRDTGRRRGLADRYFAAIRPIIDGAWQTSVSADQQIPGTPGRVPRGARLINRYVARFQRAAHSDQGLAVAFLRVMNLMEPPASLLRPRYLVKVIARTPASGRAEKPLRDPATNQPAAPTDRPEIRAVRTPERTS</sequence>
<keyword evidence="4" id="KW-0560">Oxidoreductase</keyword>
<keyword evidence="2" id="KW-0732">Signal</keyword>
<keyword evidence="4" id="KW-0503">Monooxygenase</keyword>
<dbReference type="Proteomes" id="UP001164390">
    <property type="component" value="Chromosome"/>
</dbReference>
<dbReference type="GO" id="GO:0004497">
    <property type="term" value="F:monooxygenase activity"/>
    <property type="evidence" value="ECO:0007669"/>
    <property type="project" value="UniProtKB-KW"/>
</dbReference>